<accession>A0A699K2Q1</accession>
<dbReference type="SUPFAM" id="SSF56672">
    <property type="entry name" value="DNA/RNA polymerases"/>
    <property type="match status" value="1"/>
</dbReference>
<dbReference type="Gene3D" id="3.10.10.10">
    <property type="entry name" value="HIV Type 1 Reverse Transcriptase, subunit A, domain 1"/>
    <property type="match status" value="1"/>
</dbReference>
<name>A0A699K2Q1_TANCI</name>
<comment type="caution">
    <text evidence="1">The sequence shown here is derived from an EMBL/GenBank/DDBJ whole genome shotgun (WGS) entry which is preliminary data.</text>
</comment>
<dbReference type="EMBL" id="BKCJ010468590">
    <property type="protein sequence ID" value="GFA68520.1"/>
    <property type="molecule type" value="Genomic_DNA"/>
</dbReference>
<proteinExistence type="predicted"/>
<dbReference type="InterPro" id="IPR043502">
    <property type="entry name" value="DNA/RNA_pol_sf"/>
</dbReference>
<reference evidence="1" key="1">
    <citation type="journal article" date="2019" name="Sci. Rep.">
        <title>Draft genome of Tanacetum cinerariifolium, the natural source of mosquito coil.</title>
        <authorList>
            <person name="Yamashiro T."/>
            <person name="Shiraishi A."/>
            <person name="Satake H."/>
            <person name="Nakayama K."/>
        </authorList>
    </citation>
    <scope>NUCLEOTIDE SEQUENCE</scope>
</reference>
<gene>
    <name evidence="1" type="ORF">Tci_640492</name>
</gene>
<dbReference type="InterPro" id="IPR053134">
    <property type="entry name" value="RNA-dir_DNA_polymerase"/>
</dbReference>
<dbReference type="PANTHER" id="PTHR24559">
    <property type="entry name" value="TRANSPOSON TY3-I GAG-POL POLYPROTEIN"/>
    <property type="match status" value="1"/>
</dbReference>
<dbReference type="PANTHER" id="PTHR24559:SF450">
    <property type="entry name" value="RNA-DIRECTED DNA POLYMERASE HOMOLOG"/>
    <property type="match status" value="1"/>
</dbReference>
<dbReference type="AlphaFoldDB" id="A0A699K2Q1"/>
<organism evidence="1">
    <name type="scientific">Tanacetum cinerariifolium</name>
    <name type="common">Dalmatian daisy</name>
    <name type="synonym">Chrysanthemum cinerariifolium</name>
    <dbReference type="NCBI Taxonomy" id="118510"/>
    <lineage>
        <taxon>Eukaryota</taxon>
        <taxon>Viridiplantae</taxon>
        <taxon>Streptophyta</taxon>
        <taxon>Embryophyta</taxon>
        <taxon>Tracheophyta</taxon>
        <taxon>Spermatophyta</taxon>
        <taxon>Magnoliopsida</taxon>
        <taxon>eudicotyledons</taxon>
        <taxon>Gunneridae</taxon>
        <taxon>Pentapetalae</taxon>
        <taxon>asterids</taxon>
        <taxon>campanulids</taxon>
        <taxon>Asterales</taxon>
        <taxon>Asteraceae</taxon>
        <taxon>Asteroideae</taxon>
        <taxon>Anthemideae</taxon>
        <taxon>Anthemidinae</taxon>
        <taxon>Tanacetum</taxon>
    </lineage>
</organism>
<evidence type="ECO:0000313" key="1">
    <source>
        <dbReference type="EMBL" id="GFA68520.1"/>
    </source>
</evidence>
<protein>
    <submittedName>
        <fullName evidence="1">Retrovirus-related Pol polyprotein from transposon 297 family</fullName>
    </submittedName>
</protein>
<sequence length="167" mass="19731">MLLEMVRMRFENGDWFLEMGGGEWWWSMVVMVGYDNNLNEELNQLLEEYAGVFTMPTELSQYRSFDHKIPFKTDNVSINIRPYRYPPTQKDTIETMIKELLDSRIVRPSNSPSSSPIVMVKKKDRSWRMCIDYRHLNKKTVKDKFLILMIEELIDELHGALYVVGNG</sequence>